<name>A0A917DZB5_9BACL</name>
<protein>
    <submittedName>
        <fullName evidence="2">Xylose isomerase</fullName>
    </submittedName>
</protein>
<evidence type="ECO:0000313" key="3">
    <source>
        <dbReference type="Proteomes" id="UP000612456"/>
    </source>
</evidence>
<dbReference type="InterPro" id="IPR036237">
    <property type="entry name" value="Xyl_isomerase-like_sf"/>
</dbReference>
<dbReference type="InterPro" id="IPR050312">
    <property type="entry name" value="IolE/XylAMocC-like"/>
</dbReference>
<keyword evidence="2" id="KW-0413">Isomerase</keyword>
<gene>
    <name evidence="2" type="primary">lolI</name>
    <name evidence="2" type="ORF">GCM10010911_48560</name>
</gene>
<reference evidence="2" key="2">
    <citation type="submission" date="2020-09" db="EMBL/GenBank/DDBJ databases">
        <authorList>
            <person name="Sun Q."/>
            <person name="Zhou Y."/>
        </authorList>
    </citation>
    <scope>NUCLEOTIDE SEQUENCE</scope>
    <source>
        <strain evidence="2">CGMCC 1.15178</strain>
    </source>
</reference>
<evidence type="ECO:0000313" key="2">
    <source>
        <dbReference type="EMBL" id="GGD84524.1"/>
    </source>
</evidence>
<sequence>MFPFKTSLNASTLFPFNLSLPDQIRTAAEAGYEGVELWVGEIEAYLEEGGTTAELKALLVDSGVSFVNAIAFFKWADQDPGVREAAFVQAEREIRMLAELGCQAVAAPPFGDVKDVSLHDMAGYYARLVKLGRSLGVEPILEFWGRADKLSQLGEAQSIMEASGYTDVKVLLDPFHMYTGGSSVDGLAKLEGEQIGIFHANDYPAVPPRETIADADRVFPGEGIAPSKEIARILYASGYRGYVSLELFITDFGDLSALDVARKGLMALKDTYQVED</sequence>
<keyword evidence="3" id="KW-1185">Reference proteome</keyword>
<reference evidence="2" key="1">
    <citation type="journal article" date="2014" name="Int. J. Syst. Evol. Microbiol.">
        <title>Complete genome sequence of Corynebacterium casei LMG S-19264T (=DSM 44701T), isolated from a smear-ripened cheese.</title>
        <authorList>
            <consortium name="US DOE Joint Genome Institute (JGI-PGF)"/>
            <person name="Walter F."/>
            <person name="Albersmeier A."/>
            <person name="Kalinowski J."/>
            <person name="Ruckert C."/>
        </authorList>
    </citation>
    <scope>NUCLEOTIDE SEQUENCE</scope>
    <source>
        <strain evidence="2">CGMCC 1.15178</strain>
    </source>
</reference>
<evidence type="ECO:0000259" key="1">
    <source>
        <dbReference type="Pfam" id="PF01261"/>
    </source>
</evidence>
<dbReference type="Pfam" id="PF01261">
    <property type="entry name" value="AP_endonuc_2"/>
    <property type="match status" value="1"/>
</dbReference>
<accession>A0A917DZB5</accession>
<dbReference type="AlphaFoldDB" id="A0A917DZB5"/>
<dbReference type="GO" id="GO:0016853">
    <property type="term" value="F:isomerase activity"/>
    <property type="evidence" value="ECO:0007669"/>
    <property type="project" value="UniProtKB-KW"/>
</dbReference>
<dbReference type="RefSeq" id="WP_188995781.1">
    <property type="nucleotide sequence ID" value="NZ_BMHP01000003.1"/>
</dbReference>
<dbReference type="PANTHER" id="PTHR12110">
    <property type="entry name" value="HYDROXYPYRUVATE ISOMERASE"/>
    <property type="match status" value="1"/>
</dbReference>
<proteinExistence type="predicted"/>
<dbReference type="EMBL" id="BMHP01000003">
    <property type="protein sequence ID" value="GGD84524.1"/>
    <property type="molecule type" value="Genomic_DNA"/>
</dbReference>
<dbReference type="Proteomes" id="UP000612456">
    <property type="component" value="Unassembled WGS sequence"/>
</dbReference>
<organism evidence="2 3">
    <name type="scientific">Paenibacillus nasutitermitis</name>
    <dbReference type="NCBI Taxonomy" id="1652958"/>
    <lineage>
        <taxon>Bacteria</taxon>
        <taxon>Bacillati</taxon>
        <taxon>Bacillota</taxon>
        <taxon>Bacilli</taxon>
        <taxon>Bacillales</taxon>
        <taxon>Paenibacillaceae</taxon>
        <taxon>Paenibacillus</taxon>
    </lineage>
</organism>
<dbReference type="SUPFAM" id="SSF51658">
    <property type="entry name" value="Xylose isomerase-like"/>
    <property type="match status" value="1"/>
</dbReference>
<dbReference type="InterPro" id="IPR013022">
    <property type="entry name" value="Xyl_isomerase-like_TIM-brl"/>
</dbReference>
<dbReference type="PANTHER" id="PTHR12110:SF48">
    <property type="entry name" value="BLL3656 PROTEIN"/>
    <property type="match status" value="1"/>
</dbReference>
<feature type="domain" description="Xylose isomerase-like TIM barrel" evidence="1">
    <location>
        <begin position="25"/>
        <end position="269"/>
    </location>
</feature>
<dbReference type="Gene3D" id="3.20.20.150">
    <property type="entry name" value="Divalent-metal-dependent TIM barrel enzymes"/>
    <property type="match status" value="1"/>
</dbReference>
<comment type="caution">
    <text evidence="2">The sequence shown here is derived from an EMBL/GenBank/DDBJ whole genome shotgun (WGS) entry which is preliminary data.</text>
</comment>